<accession>A0ABT7ZUF4</accession>
<dbReference type="SUPFAM" id="SSF51735">
    <property type="entry name" value="NAD(P)-binding Rossmann-fold domains"/>
    <property type="match status" value="1"/>
</dbReference>
<dbReference type="Pfam" id="PF01370">
    <property type="entry name" value="Epimerase"/>
    <property type="match status" value="1"/>
</dbReference>
<protein>
    <submittedName>
        <fullName evidence="2">SDR family oxidoreductase</fullName>
    </submittedName>
</protein>
<keyword evidence="3" id="KW-1185">Reference proteome</keyword>
<gene>
    <name evidence="2" type="ORF">QMA06_06910</name>
</gene>
<dbReference type="InterPro" id="IPR050177">
    <property type="entry name" value="Lipid_A_modif_metabolic_enz"/>
</dbReference>
<reference evidence="2 3" key="1">
    <citation type="journal article" date="2023" name="Int. J. Syst. Evol. Microbiol.">
        <title>Winogradskyella bathintestinalis sp. nov., isolated from the intestine of the deep-sea loosejaw dragonfish, Malacosteus niger.</title>
        <authorList>
            <person name="Uniacke-Lowe S."/>
            <person name="Johnson C.N."/>
            <person name="Stanton C."/>
            <person name="Hill C."/>
            <person name="Ross P."/>
        </authorList>
    </citation>
    <scope>NUCLEOTIDE SEQUENCE [LARGE SCALE GENOMIC DNA]</scope>
    <source>
        <strain evidence="2 3">APC 3343</strain>
    </source>
</reference>
<feature type="domain" description="NAD-dependent epimerase/dehydratase" evidence="1">
    <location>
        <begin position="17"/>
        <end position="257"/>
    </location>
</feature>
<dbReference type="PANTHER" id="PTHR43245">
    <property type="entry name" value="BIFUNCTIONAL POLYMYXIN RESISTANCE PROTEIN ARNA"/>
    <property type="match status" value="1"/>
</dbReference>
<organism evidence="2 3">
    <name type="scientific">Winogradskyella bathintestinalis</name>
    <dbReference type="NCBI Taxonomy" id="3035208"/>
    <lineage>
        <taxon>Bacteria</taxon>
        <taxon>Pseudomonadati</taxon>
        <taxon>Bacteroidota</taxon>
        <taxon>Flavobacteriia</taxon>
        <taxon>Flavobacteriales</taxon>
        <taxon>Flavobacteriaceae</taxon>
        <taxon>Winogradskyella</taxon>
    </lineage>
</organism>
<evidence type="ECO:0000313" key="2">
    <source>
        <dbReference type="EMBL" id="MDN3492444.1"/>
    </source>
</evidence>
<evidence type="ECO:0000259" key="1">
    <source>
        <dbReference type="Pfam" id="PF01370"/>
    </source>
</evidence>
<comment type="caution">
    <text evidence="2">The sequence shown here is derived from an EMBL/GenBank/DDBJ whole genome shotgun (WGS) entry which is preliminary data.</text>
</comment>
<dbReference type="RefSeq" id="WP_290206137.1">
    <property type="nucleotide sequence ID" value="NZ_JASDDK010000002.1"/>
</dbReference>
<name>A0ABT7ZUF4_9FLAO</name>
<proteinExistence type="predicted"/>
<dbReference type="PANTHER" id="PTHR43245:SF13">
    <property type="entry name" value="UDP-D-APIOSE_UDP-D-XYLOSE SYNTHASE 2"/>
    <property type="match status" value="1"/>
</dbReference>
<dbReference type="CDD" id="cd05256">
    <property type="entry name" value="UDP_AE_SDR_e"/>
    <property type="match status" value="1"/>
</dbReference>
<dbReference type="InterPro" id="IPR001509">
    <property type="entry name" value="Epimerase_deHydtase"/>
</dbReference>
<evidence type="ECO:0000313" key="3">
    <source>
        <dbReference type="Proteomes" id="UP001231197"/>
    </source>
</evidence>
<sequence>MYSNPYHTTDLSQLSFLITGGGGFIGSNLTEYLLKYKAKKVRVLDNFSNGHLENLTEFMDNPAFELIEGDIRDLETCKKAMDGIDYVSHQAALGSVPRSINDPATTNEVNISGFLNMMIALKDSPTVKRMVYAASSSTYGDSKALPKVEETIGKPLSPYAVTKYVNELYADVFGTTYNTDVIGLRYFNVFGPKQSPDGAYAAVIPLFMQALKDDASPNINGDGEQTRDFTFIDNVIQANVKGFFASEAAKNEVFNVACGERITINYLWESLRLAADSDLKATYGPNRQGDVRDSLADISKGEKLLGYKPQYTVREGLGITWDSFA</sequence>
<dbReference type="PRINTS" id="PR01713">
    <property type="entry name" value="NUCEPIMERASE"/>
</dbReference>
<dbReference type="Proteomes" id="UP001231197">
    <property type="component" value="Unassembled WGS sequence"/>
</dbReference>
<dbReference type="Gene3D" id="3.40.50.720">
    <property type="entry name" value="NAD(P)-binding Rossmann-like Domain"/>
    <property type="match status" value="1"/>
</dbReference>
<dbReference type="EMBL" id="JASDDK010000002">
    <property type="protein sequence ID" value="MDN3492444.1"/>
    <property type="molecule type" value="Genomic_DNA"/>
</dbReference>
<dbReference type="Gene3D" id="3.90.25.10">
    <property type="entry name" value="UDP-galactose 4-epimerase, domain 1"/>
    <property type="match status" value="1"/>
</dbReference>
<dbReference type="InterPro" id="IPR036291">
    <property type="entry name" value="NAD(P)-bd_dom_sf"/>
</dbReference>